<dbReference type="RefSeq" id="WP_148596753.1">
    <property type="nucleotide sequence ID" value="NZ_CP042997.1"/>
</dbReference>
<protein>
    <recommendedName>
        <fullName evidence="4">Hydrazine synthase alpha subunit middle domain-containing protein</fullName>
    </recommendedName>
</protein>
<evidence type="ECO:0000256" key="1">
    <source>
        <dbReference type="SAM" id="MobiDB-lite"/>
    </source>
</evidence>
<name>A0A5B9W9C6_9BACT</name>
<dbReference type="SUPFAM" id="SSF69304">
    <property type="entry name" value="Tricorn protease N-terminal domain"/>
    <property type="match status" value="1"/>
</dbReference>
<reference evidence="2 3" key="1">
    <citation type="submission" date="2019-08" db="EMBL/GenBank/DDBJ databases">
        <title>Deep-cultivation of Planctomycetes and their phenomic and genomic characterization uncovers novel biology.</title>
        <authorList>
            <person name="Wiegand S."/>
            <person name="Jogler M."/>
            <person name="Boedeker C."/>
            <person name="Pinto D."/>
            <person name="Vollmers J."/>
            <person name="Rivas-Marin E."/>
            <person name="Kohn T."/>
            <person name="Peeters S.H."/>
            <person name="Heuer A."/>
            <person name="Rast P."/>
            <person name="Oberbeckmann S."/>
            <person name="Bunk B."/>
            <person name="Jeske O."/>
            <person name="Meyerdierks A."/>
            <person name="Storesund J.E."/>
            <person name="Kallscheuer N."/>
            <person name="Luecker S."/>
            <person name="Lage O.M."/>
            <person name="Pohl T."/>
            <person name="Merkel B.J."/>
            <person name="Hornburger P."/>
            <person name="Mueller R.-W."/>
            <person name="Bruemmer F."/>
            <person name="Labrenz M."/>
            <person name="Spormann A.M."/>
            <person name="Op den Camp H."/>
            <person name="Overmann J."/>
            <person name="Amann R."/>
            <person name="Jetten M.S.M."/>
            <person name="Mascher T."/>
            <person name="Medema M.H."/>
            <person name="Devos D.P."/>
            <person name="Kaster A.-K."/>
            <person name="Ovreas L."/>
            <person name="Rohde M."/>
            <person name="Galperin M.Y."/>
            <person name="Jogler C."/>
        </authorList>
    </citation>
    <scope>NUCLEOTIDE SEQUENCE [LARGE SCALE GENOMIC DNA]</scope>
    <source>
        <strain evidence="2 3">OJF2</strain>
    </source>
</reference>
<evidence type="ECO:0008006" key="4">
    <source>
        <dbReference type="Google" id="ProtNLM"/>
    </source>
</evidence>
<dbReference type="KEGG" id="agv:OJF2_57400"/>
<organism evidence="2 3">
    <name type="scientific">Aquisphaera giovannonii</name>
    <dbReference type="NCBI Taxonomy" id="406548"/>
    <lineage>
        <taxon>Bacteria</taxon>
        <taxon>Pseudomonadati</taxon>
        <taxon>Planctomycetota</taxon>
        <taxon>Planctomycetia</taxon>
        <taxon>Isosphaerales</taxon>
        <taxon>Isosphaeraceae</taxon>
        <taxon>Aquisphaera</taxon>
    </lineage>
</organism>
<keyword evidence="3" id="KW-1185">Reference proteome</keyword>
<gene>
    <name evidence="2" type="ORF">OJF2_57400</name>
</gene>
<sequence length="640" mass="69904">MPIRRTPGTLLLASITASILFVGIYAATRRGMATPAGVPAAPAANRREAAIVFTSRTEPASLQPEAPESEPYREPVRVPWAAREGRLRVLEDGRMRELTWDRPLADGSTIIDVMSPSVSLDGTRVLFAGRTDRNDRWRIFQVRPDGSGLERLTGGPDDPGCVAVPPLRFRADGSRIPDDERRRRDFDDVDPADLGPNGFAFASSRMPDLGRDHSRRATQIWAWAPDAAAPTPLTGNRNNDRWPVLLPSNQVLFSLWSRNREAVRADLEGVEPVSMGGEHLTRPADNWMGAMVMTNGAQLAYAVKSREPVWRPRPLFNGRIAFMTAPSPGSPTRLAQADHGYIRTAPSSLAAGEDLPYEGGARLDLGPECDEEGRRLNASCPTPAPGHRVLFAASPVGASPSETGIYEVADDWTSGTAAPRRLFDDPAFVDAEPAAVYPRRLASETRKMTPPSDIHEKPRSFPLVNGEIYEGPMGYVENLAINLPIRNPIPWHDRSGAAKVDPRVNPLISPPPNVASVAAYAAGRDRFDDPVKLRVPGKWEKVAVMPMADNKALRGWIPSDPLRPMVLVGQDAEGKVARWSGKPSAGRPSRSYFAYAGDHYSGVRQDGYHYCNGCHTGHTFVVVDPTERADDSKDRGSPAR</sequence>
<feature type="region of interest" description="Disordered" evidence="1">
    <location>
        <begin position="172"/>
        <end position="191"/>
    </location>
</feature>
<proteinExistence type="predicted"/>
<dbReference type="Gene3D" id="2.120.10.30">
    <property type="entry name" value="TolB, C-terminal domain"/>
    <property type="match status" value="1"/>
</dbReference>
<evidence type="ECO:0000313" key="2">
    <source>
        <dbReference type="EMBL" id="QEH37153.1"/>
    </source>
</evidence>
<dbReference type="InterPro" id="IPR011042">
    <property type="entry name" value="6-blade_b-propeller_TolB-like"/>
</dbReference>
<accession>A0A5B9W9C6</accession>
<evidence type="ECO:0000313" key="3">
    <source>
        <dbReference type="Proteomes" id="UP000324233"/>
    </source>
</evidence>
<dbReference type="Proteomes" id="UP000324233">
    <property type="component" value="Chromosome"/>
</dbReference>
<dbReference type="AlphaFoldDB" id="A0A5B9W9C6"/>
<feature type="compositionally biased region" description="Basic and acidic residues" evidence="1">
    <location>
        <begin position="172"/>
        <end position="186"/>
    </location>
</feature>
<dbReference type="OrthoDB" id="269409at2"/>
<dbReference type="EMBL" id="CP042997">
    <property type="protein sequence ID" value="QEH37153.1"/>
    <property type="molecule type" value="Genomic_DNA"/>
</dbReference>